<feature type="signal peptide" evidence="2">
    <location>
        <begin position="1"/>
        <end position="26"/>
    </location>
</feature>
<evidence type="ECO:0000256" key="1">
    <source>
        <dbReference type="SAM" id="MobiDB-lite"/>
    </source>
</evidence>
<gene>
    <name evidence="4" type="ORF">ENKNEFLB_04313</name>
</gene>
<feature type="region of interest" description="Disordered" evidence="1">
    <location>
        <begin position="88"/>
        <end position="153"/>
    </location>
</feature>
<evidence type="ECO:0000256" key="2">
    <source>
        <dbReference type="SAM" id="SignalP"/>
    </source>
</evidence>
<dbReference type="PROSITE" id="PS51257">
    <property type="entry name" value="PROKAR_LIPOPROTEIN"/>
    <property type="match status" value="1"/>
</dbReference>
<protein>
    <recommendedName>
        <fullName evidence="3">PepSY domain-containing protein</fullName>
    </recommendedName>
</protein>
<dbReference type="RefSeq" id="WP_214057194.1">
    <property type="nucleotide sequence ID" value="NZ_BAAAHS010000056.1"/>
</dbReference>
<feature type="compositionally biased region" description="Low complexity" evidence="1">
    <location>
        <begin position="98"/>
        <end position="123"/>
    </location>
</feature>
<evidence type="ECO:0000259" key="3">
    <source>
        <dbReference type="Pfam" id="PF03413"/>
    </source>
</evidence>
<feature type="domain" description="PepSY" evidence="3">
    <location>
        <begin position="151"/>
        <end position="199"/>
    </location>
</feature>
<reference evidence="4 5" key="1">
    <citation type="submission" date="2021-05" db="EMBL/GenBank/DDBJ databases">
        <title>Complete genome of Nocardioides aquaticus KCTC 9944T isolated from meromictic and hypersaline Ekho Lake, Antarctica.</title>
        <authorList>
            <person name="Hwang K."/>
            <person name="Kim K.M."/>
            <person name="Choe H."/>
        </authorList>
    </citation>
    <scope>NUCLEOTIDE SEQUENCE [LARGE SCALE GENOMIC DNA]</scope>
    <source>
        <strain evidence="4 5">KCTC 9944</strain>
    </source>
</reference>
<organism evidence="4 5">
    <name type="scientific">Nocardioides aquaticus</name>
    <dbReference type="NCBI Taxonomy" id="160826"/>
    <lineage>
        <taxon>Bacteria</taxon>
        <taxon>Bacillati</taxon>
        <taxon>Actinomycetota</taxon>
        <taxon>Actinomycetes</taxon>
        <taxon>Propionibacteriales</taxon>
        <taxon>Nocardioidaceae</taxon>
        <taxon>Nocardioides</taxon>
    </lineage>
</organism>
<evidence type="ECO:0000313" key="4">
    <source>
        <dbReference type="EMBL" id="QVT81894.1"/>
    </source>
</evidence>
<proteinExistence type="predicted"/>
<dbReference type="EMBL" id="CP075371">
    <property type="protein sequence ID" value="QVT81894.1"/>
    <property type="molecule type" value="Genomic_DNA"/>
</dbReference>
<accession>A0ABX8EN03</accession>
<dbReference type="Gene3D" id="3.30.505.20">
    <property type="match status" value="2"/>
</dbReference>
<evidence type="ECO:0000313" key="5">
    <source>
        <dbReference type="Proteomes" id="UP000679307"/>
    </source>
</evidence>
<sequence length="211" mass="21313">MRRTLARPASAAVLALTLGLGLSACGGDDDTVSAEDRDQATQAAIAAVGGEATVTGVDAGDGDDQYAFEVEVQFAGGEDADVQLDENFDVIGTPPSAPSAATPSDDASSSPAPSDSATPTPAAGGSGDDGFDDGFDDSDLDDDGDNLTGQTLQRAVDAALAETGGGRVTDAERADADEDHAFEVEVQLDAATDDDVSVELDEQFGVVRVDR</sequence>
<name>A0ABX8EN03_9ACTN</name>
<dbReference type="Proteomes" id="UP000679307">
    <property type="component" value="Chromosome"/>
</dbReference>
<keyword evidence="5" id="KW-1185">Reference proteome</keyword>
<dbReference type="InterPro" id="IPR025711">
    <property type="entry name" value="PepSY"/>
</dbReference>
<feature type="compositionally biased region" description="Acidic residues" evidence="1">
    <location>
        <begin position="129"/>
        <end position="145"/>
    </location>
</feature>
<keyword evidence="2" id="KW-0732">Signal</keyword>
<dbReference type="Pfam" id="PF03413">
    <property type="entry name" value="PepSY"/>
    <property type="match status" value="1"/>
</dbReference>
<feature type="chain" id="PRO_5047467323" description="PepSY domain-containing protein" evidence="2">
    <location>
        <begin position="27"/>
        <end position="211"/>
    </location>
</feature>